<evidence type="ECO:0000256" key="1">
    <source>
        <dbReference type="SAM" id="MobiDB-lite"/>
    </source>
</evidence>
<feature type="region of interest" description="Disordered" evidence="1">
    <location>
        <begin position="79"/>
        <end position="101"/>
    </location>
</feature>
<name>A0A2S6CD58_9PEZI</name>
<dbReference type="AlphaFoldDB" id="A0A2S6CD58"/>
<accession>A0A2S6CD58</accession>
<organism evidence="2 3">
    <name type="scientific">Cercospora berteroae</name>
    <dbReference type="NCBI Taxonomy" id="357750"/>
    <lineage>
        <taxon>Eukaryota</taxon>
        <taxon>Fungi</taxon>
        <taxon>Dikarya</taxon>
        <taxon>Ascomycota</taxon>
        <taxon>Pezizomycotina</taxon>
        <taxon>Dothideomycetes</taxon>
        <taxon>Dothideomycetidae</taxon>
        <taxon>Mycosphaerellales</taxon>
        <taxon>Mycosphaerellaceae</taxon>
        <taxon>Cercospora</taxon>
    </lineage>
</organism>
<comment type="caution">
    <text evidence="2">The sequence shown here is derived from an EMBL/GenBank/DDBJ whole genome shotgun (WGS) entry which is preliminary data.</text>
</comment>
<evidence type="ECO:0000313" key="2">
    <source>
        <dbReference type="EMBL" id="PPJ57660.1"/>
    </source>
</evidence>
<sequence>MASPTTAQSSRRPSWQYKYVHEMSDEERLESLKARAEEKRYVTPGEQGTLSTGIGGVTSLALGGPLRTVQSARHAEDKYHGQYDAPIGPPSYKVATTEEQERKPNVLKRWLEKRRLKKAAKCSESAPEYVR</sequence>
<dbReference type="OrthoDB" id="3907166at2759"/>
<dbReference type="EMBL" id="PNEN01000488">
    <property type="protein sequence ID" value="PPJ57660.1"/>
    <property type="molecule type" value="Genomic_DNA"/>
</dbReference>
<keyword evidence="3" id="KW-1185">Reference proteome</keyword>
<gene>
    <name evidence="2" type="ORF">CBER1_00071</name>
</gene>
<protein>
    <submittedName>
        <fullName evidence="2">Uncharacterized protein</fullName>
    </submittedName>
</protein>
<reference evidence="3" key="1">
    <citation type="journal article" date="2017" name="bioRxiv">
        <title>Conservation of a gene cluster reveals novel cercosporin biosynthetic mechanisms and extends production to the genus Colletotrichum.</title>
        <authorList>
            <person name="de Jonge R."/>
            <person name="Ebert M.K."/>
            <person name="Huitt-Roehl C.R."/>
            <person name="Pal P."/>
            <person name="Suttle J.C."/>
            <person name="Spanner R.E."/>
            <person name="Neubauer J.D."/>
            <person name="Jurick W.M.II."/>
            <person name="Stott K.A."/>
            <person name="Secor G.A."/>
            <person name="Thomma B.P.H.J."/>
            <person name="Van de Peer Y."/>
            <person name="Townsend C.A."/>
            <person name="Bolton M.D."/>
        </authorList>
    </citation>
    <scope>NUCLEOTIDE SEQUENCE [LARGE SCALE GENOMIC DNA]</scope>
    <source>
        <strain evidence="3">CBS538.71</strain>
    </source>
</reference>
<dbReference type="Proteomes" id="UP000237631">
    <property type="component" value="Unassembled WGS sequence"/>
</dbReference>
<evidence type="ECO:0000313" key="3">
    <source>
        <dbReference type="Proteomes" id="UP000237631"/>
    </source>
</evidence>
<proteinExistence type="predicted"/>